<gene>
    <name evidence="1" type="ORF">CA264_14370</name>
</gene>
<dbReference type="AlphaFoldDB" id="A0A1X9YUC6"/>
<dbReference type="Gene3D" id="3.30.1330.40">
    <property type="entry name" value="RutC-like"/>
    <property type="match status" value="1"/>
</dbReference>
<dbReference type="PANTHER" id="PTHR43857">
    <property type="entry name" value="BLR7761 PROTEIN"/>
    <property type="match status" value="1"/>
</dbReference>
<dbReference type="EMBL" id="CP021235">
    <property type="protein sequence ID" value="ARS36520.1"/>
    <property type="molecule type" value="Genomic_DNA"/>
</dbReference>
<dbReference type="InterPro" id="IPR006175">
    <property type="entry name" value="YjgF/YER057c/UK114"/>
</dbReference>
<dbReference type="InterPro" id="IPR035959">
    <property type="entry name" value="RutC-like_sf"/>
</dbReference>
<dbReference type="Pfam" id="PF01042">
    <property type="entry name" value="Ribonuc_L-PSP"/>
    <property type="match status" value="1"/>
</dbReference>
<proteinExistence type="predicted"/>
<dbReference type="CDD" id="cd06154">
    <property type="entry name" value="YjgF_YER057c_UK114_like_6"/>
    <property type="match status" value="1"/>
</dbReference>
<dbReference type="KEGG" id="pact:CA264_14370"/>
<evidence type="ECO:0000313" key="2">
    <source>
        <dbReference type="Proteomes" id="UP000266292"/>
    </source>
</evidence>
<dbReference type="STRING" id="709015.GCA_000472485_02915"/>
<accession>A0A1X9YUC6</accession>
<evidence type="ECO:0000313" key="1">
    <source>
        <dbReference type="EMBL" id="ARS36520.1"/>
    </source>
</evidence>
<protein>
    <recommendedName>
        <fullName evidence="3">RidA family protein</fullName>
    </recommendedName>
</protein>
<name>A0A1X9YUC6_9BACT</name>
<organism evidence="1 2">
    <name type="scientific">Pontibacter actiniarum</name>
    <dbReference type="NCBI Taxonomy" id="323450"/>
    <lineage>
        <taxon>Bacteria</taxon>
        <taxon>Pseudomonadati</taxon>
        <taxon>Bacteroidota</taxon>
        <taxon>Cytophagia</taxon>
        <taxon>Cytophagales</taxon>
        <taxon>Hymenobacteraceae</taxon>
        <taxon>Pontibacter</taxon>
    </lineage>
</organism>
<keyword evidence="2" id="KW-1185">Reference proteome</keyword>
<dbReference type="Proteomes" id="UP000266292">
    <property type="component" value="Chromosome"/>
</dbReference>
<sequence length="139" mass="15180">MKRKNISSGALWEDRVGYSRAVRVGHTIEVAGTTATRGDEVVGKGSPYEQAKYILEKIEQALQQAGASLQHVVRTRIYVTDIKNWEEVGRAHHQVFQDIKPASTLVQVAALINPEHLVEIEATALLSTDEAPSPPATAP</sequence>
<dbReference type="RefSeq" id="WP_025608100.1">
    <property type="nucleotide sequence ID" value="NZ_CP021235.1"/>
</dbReference>
<dbReference type="OrthoDB" id="9799840at2"/>
<dbReference type="SUPFAM" id="SSF55298">
    <property type="entry name" value="YjgF-like"/>
    <property type="match status" value="1"/>
</dbReference>
<evidence type="ECO:0008006" key="3">
    <source>
        <dbReference type="Google" id="ProtNLM"/>
    </source>
</evidence>
<reference evidence="2" key="1">
    <citation type="submission" date="2017-05" db="EMBL/GenBank/DDBJ databases">
        <authorList>
            <person name="Ray J."/>
            <person name="Price M."/>
            <person name="Deutschbauer A."/>
        </authorList>
    </citation>
    <scope>NUCLEOTIDE SEQUENCE [LARGE SCALE GENOMIC DNA]</scope>
    <source>
        <strain evidence="2">DSM 19842</strain>
    </source>
</reference>
<dbReference type="PANTHER" id="PTHR43857:SF1">
    <property type="entry name" value="YJGH FAMILY PROTEIN"/>
    <property type="match status" value="1"/>
</dbReference>